<evidence type="ECO:0000313" key="1">
    <source>
        <dbReference type="EMBL" id="KAK1265321.1"/>
    </source>
</evidence>
<gene>
    <name evidence="1" type="ORF">QJS04_geneDACA016145</name>
</gene>
<dbReference type="Proteomes" id="UP001179952">
    <property type="component" value="Unassembled WGS sequence"/>
</dbReference>
<dbReference type="EMBL" id="JAUJYN010000008">
    <property type="protein sequence ID" value="KAK1265321.1"/>
    <property type="molecule type" value="Genomic_DNA"/>
</dbReference>
<name>A0AAV9AMC7_ACOGR</name>
<protein>
    <submittedName>
        <fullName evidence="1">Uncharacterized protein</fullName>
    </submittedName>
</protein>
<reference evidence="1" key="1">
    <citation type="journal article" date="2023" name="Nat. Commun.">
        <title>Diploid and tetraploid genomes of Acorus and the evolution of monocots.</title>
        <authorList>
            <person name="Ma L."/>
            <person name="Liu K.W."/>
            <person name="Li Z."/>
            <person name="Hsiao Y.Y."/>
            <person name="Qi Y."/>
            <person name="Fu T."/>
            <person name="Tang G.D."/>
            <person name="Zhang D."/>
            <person name="Sun W.H."/>
            <person name="Liu D.K."/>
            <person name="Li Y."/>
            <person name="Chen G.Z."/>
            <person name="Liu X.D."/>
            <person name="Liao X.Y."/>
            <person name="Jiang Y.T."/>
            <person name="Yu X."/>
            <person name="Hao Y."/>
            <person name="Huang J."/>
            <person name="Zhao X.W."/>
            <person name="Ke S."/>
            <person name="Chen Y.Y."/>
            <person name="Wu W.L."/>
            <person name="Hsu J.L."/>
            <person name="Lin Y.F."/>
            <person name="Huang M.D."/>
            <person name="Li C.Y."/>
            <person name="Huang L."/>
            <person name="Wang Z.W."/>
            <person name="Zhao X."/>
            <person name="Zhong W.Y."/>
            <person name="Peng D.H."/>
            <person name="Ahmad S."/>
            <person name="Lan S."/>
            <person name="Zhang J.S."/>
            <person name="Tsai W.C."/>
            <person name="Van de Peer Y."/>
            <person name="Liu Z.J."/>
        </authorList>
    </citation>
    <scope>NUCLEOTIDE SEQUENCE</scope>
    <source>
        <strain evidence="1">SCP</strain>
    </source>
</reference>
<accession>A0AAV9AMC7</accession>
<keyword evidence="2" id="KW-1185">Reference proteome</keyword>
<organism evidence="1 2">
    <name type="scientific">Acorus gramineus</name>
    <name type="common">Dwarf sweet flag</name>
    <dbReference type="NCBI Taxonomy" id="55184"/>
    <lineage>
        <taxon>Eukaryota</taxon>
        <taxon>Viridiplantae</taxon>
        <taxon>Streptophyta</taxon>
        <taxon>Embryophyta</taxon>
        <taxon>Tracheophyta</taxon>
        <taxon>Spermatophyta</taxon>
        <taxon>Magnoliopsida</taxon>
        <taxon>Liliopsida</taxon>
        <taxon>Acoraceae</taxon>
        <taxon>Acorus</taxon>
    </lineage>
</organism>
<reference evidence="1" key="2">
    <citation type="submission" date="2023-06" db="EMBL/GenBank/DDBJ databases">
        <authorList>
            <person name="Ma L."/>
            <person name="Liu K.-W."/>
            <person name="Li Z."/>
            <person name="Hsiao Y.-Y."/>
            <person name="Qi Y."/>
            <person name="Fu T."/>
            <person name="Tang G."/>
            <person name="Zhang D."/>
            <person name="Sun W.-H."/>
            <person name="Liu D.-K."/>
            <person name="Li Y."/>
            <person name="Chen G.-Z."/>
            <person name="Liu X.-D."/>
            <person name="Liao X.-Y."/>
            <person name="Jiang Y.-T."/>
            <person name="Yu X."/>
            <person name="Hao Y."/>
            <person name="Huang J."/>
            <person name="Zhao X.-W."/>
            <person name="Ke S."/>
            <person name="Chen Y.-Y."/>
            <person name="Wu W.-L."/>
            <person name="Hsu J.-L."/>
            <person name="Lin Y.-F."/>
            <person name="Huang M.-D."/>
            <person name="Li C.-Y."/>
            <person name="Huang L."/>
            <person name="Wang Z.-W."/>
            <person name="Zhao X."/>
            <person name="Zhong W.-Y."/>
            <person name="Peng D.-H."/>
            <person name="Ahmad S."/>
            <person name="Lan S."/>
            <person name="Zhang J.-S."/>
            <person name="Tsai W.-C."/>
            <person name="Van De Peer Y."/>
            <person name="Liu Z.-J."/>
        </authorList>
    </citation>
    <scope>NUCLEOTIDE SEQUENCE</scope>
    <source>
        <strain evidence="1">SCP</strain>
        <tissue evidence="1">Leaves</tissue>
    </source>
</reference>
<comment type="caution">
    <text evidence="1">The sequence shown here is derived from an EMBL/GenBank/DDBJ whole genome shotgun (WGS) entry which is preliminary data.</text>
</comment>
<sequence length="65" mass="7467">MRCSWGTVSGSCFVGFRRPTFREGWFWRSPGRSHSHTKFVAIVYVLKKEGESTCHPSRGIGRNFT</sequence>
<evidence type="ECO:0000313" key="2">
    <source>
        <dbReference type="Proteomes" id="UP001179952"/>
    </source>
</evidence>
<dbReference type="AlphaFoldDB" id="A0AAV9AMC7"/>
<proteinExistence type="predicted"/>